<name>A0A841BZI5_9ACTN</name>
<keyword evidence="4" id="KW-1185">Reference proteome</keyword>
<feature type="transmembrane region" description="Helical" evidence="2">
    <location>
        <begin position="200"/>
        <end position="219"/>
    </location>
</feature>
<feature type="transmembrane region" description="Helical" evidence="2">
    <location>
        <begin position="239"/>
        <end position="259"/>
    </location>
</feature>
<sequence length="457" mass="48032">MTLVPVEASPTSARHRAIEAPPAPAPRAPSIGVTLAIVVSIVAAMLIGREPGIGTIIAQIVCFAGLLTVGVWQLPRTEDRMERLRDLRMWLLATVSIAFTVIGSQRDAGWVVAVCFVAALLTGSMALAGGSAFAGVLHGSVATWIAGVRQWPWFLRGIAAAWRRALQGSGFAVQMGSLIAAGIAAIALVAAMAIGAVDPVRLLIALVVGTLTIGGMFVLATRPRVNPQWTVHRGLRTPFWVVPVALLDLVVLAHAVIYVGGIVRLVVLVGVATVAIALVATFAPRDTTAQQMTLRLVLGPLCIGVLLHVGVAFGTILDQLDTNGLTRARLAAMAVIVFVGLAYALIVLAGITMRALWLPRAIYGAAIAVVLGFALINPDATIAQTDIDRHVRPELLSSLSADAVDALDELPEPDRSCALREIQADLAEPDGWFAYSHGRAHAREVLAARPINSAVTC</sequence>
<evidence type="ECO:0000256" key="1">
    <source>
        <dbReference type="SAM" id="MobiDB-lite"/>
    </source>
</evidence>
<feature type="transmembrane region" description="Helical" evidence="2">
    <location>
        <begin position="171"/>
        <end position="194"/>
    </location>
</feature>
<accession>A0A841BZI5</accession>
<dbReference type="Pfam" id="PF13687">
    <property type="entry name" value="DUF4153"/>
    <property type="match status" value="1"/>
</dbReference>
<keyword evidence="2" id="KW-0812">Transmembrane</keyword>
<evidence type="ECO:0008006" key="5">
    <source>
        <dbReference type="Google" id="ProtNLM"/>
    </source>
</evidence>
<feature type="transmembrane region" description="Helical" evidence="2">
    <location>
        <begin position="110"/>
        <end position="137"/>
    </location>
</feature>
<evidence type="ECO:0000256" key="2">
    <source>
        <dbReference type="SAM" id="Phobius"/>
    </source>
</evidence>
<proteinExistence type="predicted"/>
<evidence type="ECO:0000313" key="3">
    <source>
        <dbReference type="EMBL" id="MBB5872509.1"/>
    </source>
</evidence>
<dbReference type="Proteomes" id="UP000587527">
    <property type="component" value="Unassembled WGS sequence"/>
</dbReference>
<feature type="transmembrane region" description="Helical" evidence="2">
    <location>
        <begin position="53"/>
        <end position="75"/>
    </location>
</feature>
<feature type="transmembrane region" description="Helical" evidence="2">
    <location>
        <begin position="87"/>
        <end position="104"/>
    </location>
</feature>
<organism evidence="3 4">
    <name type="scientific">Allocatelliglobosispora scoriae</name>
    <dbReference type="NCBI Taxonomy" id="643052"/>
    <lineage>
        <taxon>Bacteria</taxon>
        <taxon>Bacillati</taxon>
        <taxon>Actinomycetota</taxon>
        <taxon>Actinomycetes</taxon>
        <taxon>Micromonosporales</taxon>
        <taxon>Micromonosporaceae</taxon>
        <taxon>Allocatelliglobosispora</taxon>
    </lineage>
</organism>
<feature type="region of interest" description="Disordered" evidence="1">
    <location>
        <begin position="1"/>
        <end position="23"/>
    </location>
</feature>
<protein>
    <recommendedName>
        <fullName evidence="5">DUF4173 domain-containing protein</fullName>
    </recommendedName>
</protein>
<evidence type="ECO:0000313" key="4">
    <source>
        <dbReference type="Proteomes" id="UP000587527"/>
    </source>
</evidence>
<dbReference type="EMBL" id="JACHMN010000003">
    <property type="protein sequence ID" value="MBB5872509.1"/>
    <property type="molecule type" value="Genomic_DNA"/>
</dbReference>
<comment type="caution">
    <text evidence="3">The sequence shown here is derived from an EMBL/GenBank/DDBJ whole genome shotgun (WGS) entry which is preliminary data.</text>
</comment>
<feature type="transmembrane region" description="Helical" evidence="2">
    <location>
        <begin position="296"/>
        <end position="317"/>
    </location>
</feature>
<feature type="transmembrane region" description="Helical" evidence="2">
    <location>
        <begin position="28"/>
        <end position="47"/>
    </location>
</feature>
<feature type="transmembrane region" description="Helical" evidence="2">
    <location>
        <begin position="265"/>
        <end position="284"/>
    </location>
</feature>
<keyword evidence="2" id="KW-0472">Membrane</keyword>
<dbReference type="RefSeq" id="WP_184842262.1">
    <property type="nucleotide sequence ID" value="NZ_JACHMN010000003.1"/>
</dbReference>
<keyword evidence="2" id="KW-1133">Transmembrane helix</keyword>
<dbReference type="AlphaFoldDB" id="A0A841BZI5"/>
<dbReference type="InterPro" id="IPR025291">
    <property type="entry name" value="DUF4153"/>
</dbReference>
<gene>
    <name evidence="3" type="ORF">F4553_005943</name>
</gene>
<feature type="transmembrane region" description="Helical" evidence="2">
    <location>
        <begin position="357"/>
        <end position="376"/>
    </location>
</feature>
<reference evidence="3 4" key="1">
    <citation type="submission" date="2020-08" db="EMBL/GenBank/DDBJ databases">
        <title>Sequencing the genomes of 1000 actinobacteria strains.</title>
        <authorList>
            <person name="Klenk H.-P."/>
        </authorList>
    </citation>
    <scope>NUCLEOTIDE SEQUENCE [LARGE SCALE GENOMIC DNA]</scope>
    <source>
        <strain evidence="3 4">DSM 45362</strain>
    </source>
</reference>
<feature type="transmembrane region" description="Helical" evidence="2">
    <location>
        <begin position="329"/>
        <end position="350"/>
    </location>
</feature>